<reference evidence="17 18" key="1">
    <citation type="submission" date="2024-03" db="EMBL/GenBank/DDBJ databases">
        <title>Adaptation during the transition from Ophiocordyceps entomopathogen to insect associate is accompanied by gene loss and intensified selection.</title>
        <authorList>
            <person name="Ward C.M."/>
            <person name="Onetto C.A."/>
            <person name="Borneman A.R."/>
        </authorList>
    </citation>
    <scope>NUCLEOTIDE SEQUENCE [LARGE SCALE GENOMIC DNA]</scope>
    <source>
        <strain evidence="17">AWRI1</strain>
        <tissue evidence="17">Single Adult Female</tissue>
    </source>
</reference>
<keyword evidence="18" id="KW-1185">Reference proteome</keyword>
<dbReference type="AlphaFoldDB" id="A0AAN9T8M7"/>
<keyword evidence="5 13" id="KW-0863">Zinc-finger</keyword>
<proteinExistence type="inferred from homology"/>
<name>A0AAN9T8M7_9HEMI</name>
<protein>
    <recommendedName>
        <fullName evidence="16">RING-type domain-containing protein</fullName>
    </recommendedName>
</protein>
<dbReference type="PANTHER" id="PTHR45987">
    <property type="entry name" value="39S RIBOSOMAL PROTEIN L12"/>
    <property type="match status" value="1"/>
</dbReference>
<dbReference type="InterPro" id="IPR001841">
    <property type="entry name" value="Znf_RING"/>
</dbReference>
<evidence type="ECO:0000256" key="12">
    <source>
        <dbReference type="ARBA" id="ARBA00046288"/>
    </source>
</evidence>
<dbReference type="InterPro" id="IPR014719">
    <property type="entry name" value="Ribosomal_bL12_C/ClpS-like"/>
</dbReference>
<dbReference type="InterPro" id="IPR013823">
    <property type="entry name" value="Ribosomal_bL12_C"/>
</dbReference>
<evidence type="ECO:0000259" key="16">
    <source>
        <dbReference type="PROSITE" id="PS50089"/>
    </source>
</evidence>
<dbReference type="InterPro" id="IPR008932">
    <property type="entry name" value="Ribosomal_bL12_oligo"/>
</dbReference>
<dbReference type="Gene3D" id="1.20.5.710">
    <property type="entry name" value="Single helix bin"/>
    <property type="match status" value="1"/>
</dbReference>
<evidence type="ECO:0000256" key="7">
    <source>
        <dbReference type="ARBA" id="ARBA00022980"/>
    </source>
</evidence>
<evidence type="ECO:0000256" key="11">
    <source>
        <dbReference type="ARBA" id="ARBA00023274"/>
    </source>
</evidence>
<keyword evidence="9 15" id="KW-0472">Membrane</keyword>
<feature type="domain" description="RING-type" evidence="16">
    <location>
        <begin position="219"/>
        <end position="261"/>
    </location>
</feature>
<dbReference type="GO" id="GO:0003735">
    <property type="term" value="F:structural constituent of ribosome"/>
    <property type="evidence" value="ECO:0007669"/>
    <property type="project" value="InterPro"/>
</dbReference>
<evidence type="ECO:0000256" key="14">
    <source>
        <dbReference type="SAM" id="MobiDB-lite"/>
    </source>
</evidence>
<keyword evidence="10" id="KW-0325">Glycoprotein</keyword>
<sequence>MFSMQCYADISVYDLQSSQQIGEIFRSVTSSFGPHIDPDGFEGFAIYANPADGCGPLAFPPANVSYAHRWIAVMKRGNCTFVEKVLNAQKSNYSLAIVHNNVSNGELEPMGADHRGSEVYIPSVFVSLHAGNSIRDKYQFKNNVYLLVDEDSSFPFDINTDLLIPFAVVVAVCFITMICFMICKCIRDRRRARRHRLPTSSLRKIPIEKFSKGSHYDTCAICLDDYIEGEKLRVLPCSHAYHTKCIDPWLTRNRRVCPICKRKVFAADELPIQGSDSDSDTDHDERTPLVRSETSQQRQPRRAYLLSPTPISRLIWQHHESSSENGNSSGSSSASSSYSNAESRILPAVAINSINSADNDSISSDSVCSRTYTVGRGSLQLPHDIGMMRKLASVYHLILCNGNVEIDFTVSSSRYCQSTQPLEKPLPSTEPLVVSPKIESLVNEIGKLSLIEASELNTALKKKFNLPDFSASFGASAAGNADVQQEDEPSAAAKLYSVKLQKFDDSKKVALIKEIKSLLTDLNLVQAKKFVEGAPVVVKADLSKEDADKLKEQLEKAGGECIVG</sequence>
<dbReference type="EMBL" id="JBBCAQ010000036">
    <property type="protein sequence ID" value="KAK7576129.1"/>
    <property type="molecule type" value="Genomic_DNA"/>
</dbReference>
<feature type="region of interest" description="Disordered" evidence="14">
    <location>
        <begin position="271"/>
        <end position="303"/>
    </location>
</feature>
<keyword evidence="4" id="KW-0732">Signal</keyword>
<accession>A0AAN9T8M7</accession>
<dbReference type="InterPro" id="IPR036235">
    <property type="entry name" value="Ribosomal_bL12_oligo_N_sf"/>
</dbReference>
<dbReference type="SUPFAM" id="SSF57850">
    <property type="entry name" value="RING/U-box"/>
    <property type="match status" value="1"/>
</dbReference>
<evidence type="ECO:0000256" key="13">
    <source>
        <dbReference type="PROSITE-ProRule" id="PRU00175"/>
    </source>
</evidence>
<evidence type="ECO:0000256" key="6">
    <source>
        <dbReference type="ARBA" id="ARBA00022833"/>
    </source>
</evidence>
<dbReference type="SUPFAM" id="SSF54736">
    <property type="entry name" value="ClpS-like"/>
    <property type="match status" value="1"/>
</dbReference>
<dbReference type="InterPro" id="IPR003137">
    <property type="entry name" value="PA_domain"/>
</dbReference>
<comment type="subcellular location">
    <subcellularLocation>
        <location evidence="12">Endomembrane system</location>
        <topology evidence="12">Single-pass type I membrane protein</topology>
    </subcellularLocation>
</comment>
<dbReference type="GO" id="GO:0003729">
    <property type="term" value="F:mRNA binding"/>
    <property type="evidence" value="ECO:0007669"/>
    <property type="project" value="TreeGrafter"/>
</dbReference>
<evidence type="ECO:0000256" key="4">
    <source>
        <dbReference type="ARBA" id="ARBA00022729"/>
    </source>
</evidence>
<evidence type="ECO:0000256" key="10">
    <source>
        <dbReference type="ARBA" id="ARBA00023180"/>
    </source>
</evidence>
<gene>
    <name evidence="17" type="ORF">V9T40_012415</name>
</gene>
<evidence type="ECO:0000256" key="3">
    <source>
        <dbReference type="ARBA" id="ARBA00022723"/>
    </source>
</evidence>
<evidence type="ECO:0000256" key="1">
    <source>
        <dbReference type="ARBA" id="ARBA00007197"/>
    </source>
</evidence>
<keyword evidence="6" id="KW-0862">Zinc</keyword>
<dbReference type="GO" id="GO:0006412">
    <property type="term" value="P:translation"/>
    <property type="evidence" value="ECO:0007669"/>
    <property type="project" value="InterPro"/>
</dbReference>
<dbReference type="GO" id="GO:0012505">
    <property type="term" value="C:endomembrane system"/>
    <property type="evidence" value="ECO:0007669"/>
    <property type="project" value="UniProtKB-SubCell"/>
</dbReference>
<dbReference type="SUPFAM" id="SSF52025">
    <property type="entry name" value="PA domain"/>
    <property type="match status" value="1"/>
</dbReference>
<keyword evidence="8 15" id="KW-1133">Transmembrane helix</keyword>
<keyword evidence="2 15" id="KW-0812">Transmembrane</keyword>
<dbReference type="CDD" id="cd02123">
    <property type="entry name" value="PA_C_RZF_like"/>
    <property type="match status" value="1"/>
</dbReference>
<organism evidence="17 18">
    <name type="scientific">Parthenolecanium corni</name>
    <dbReference type="NCBI Taxonomy" id="536013"/>
    <lineage>
        <taxon>Eukaryota</taxon>
        <taxon>Metazoa</taxon>
        <taxon>Ecdysozoa</taxon>
        <taxon>Arthropoda</taxon>
        <taxon>Hexapoda</taxon>
        <taxon>Insecta</taxon>
        <taxon>Pterygota</taxon>
        <taxon>Neoptera</taxon>
        <taxon>Paraneoptera</taxon>
        <taxon>Hemiptera</taxon>
        <taxon>Sternorrhyncha</taxon>
        <taxon>Coccoidea</taxon>
        <taxon>Coccidae</taxon>
        <taxon>Parthenolecanium</taxon>
    </lineage>
</organism>
<evidence type="ECO:0000256" key="2">
    <source>
        <dbReference type="ARBA" id="ARBA00022692"/>
    </source>
</evidence>
<dbReference type="SMART" id="SM00184">
    <property type="entry name" value="RING"/>
    <property type="match status" value="1"/>
</dbReference>
<keyword evidence="3" id="KW-0479">Metal-binding</keyword>
<dbReference type="PROSITE" id="PS50089">
    <property type="entry name" value="ZF_RING_2"/>
    <property type="match status" value="1"/>
</dbReference>
<dbReference type="Pfam" id="PF16320">
    <property type="entry name" value="Ribosomal_L12_N"/>
    <property type="match status" value="1"/>
</dbReference>
<dbReference type="InterPro" id="IPR044744">
    <property type="entry name" value="ZNRF4/RNF13/RNF167_PA"/>
</dbReference>
<dbReference type="InterPro" id="IPR046450">
    <property type="entry name" value="PA_dom_sf"/>
</dbReference>
<comment type="caution">
    <text evidence="17">The sequence shown here is derived from an EMBL/GenBank/DDBJ whole genome shotgun (WGS) entry which is preliminary data.</text>
</comment>
<evidence type="ECO:0000256" key="15">
    <source>
        <dbReference type="SAM" id="Phobius"/>
    </source>
</evidence>
<feature type="transmembrane region" description="Helical" evidence="15">
    <location>
        <begin position="162"/>
        <end position="186"/>
    </location>
</feature>
<dbReference type="Gene3D" id="3.30.1390.10">
    <property type="match status" value="1"/>
</dbReference>
<dbReference type="Pfam" id="PF13639">
    <property type="entry name" value="zf-RING_2"/>
    <property type="match status" value="1"/>
</dbReference>
<comment type="similarity">
    <text evidence="1">Belongs to the bacterial ribosomal protein bL12 family.</text>
</comment>
<dbReference type="Gene3D" id="3.30.40.10">
    <property type="entry name" value="Zinc/RING finger domain, C3HC4 (zinc finger)"/>
    <property type="match status" value="1"/>
</dbReference>
<evidence type="ECO:0000256" key="9">
    <source>
        <dbReference type="ARBA" id="ARBA00023136"/>
    </source>
</evidence>
<evidence type="ECO:0000313" key="17">
    <source>
        <dbReference type="EMBL" id="KAK7576129.1"/>
    </source>
</evidence>
<dbReference type="Pfam" id="PF00542">
    <property type="entry name" value="Ribosomal_L12"/>
    <property type="match status" value="1"/>
</dbReference>
<dbReference type="SUPFAM" id="SSF48300">
    <property type="entry name" value="Ribosomal protein L7/12, oligomerisation (N-terminal) domain"/>
    <property type="match status" value="1"/>
</dbReference>
<dbReference type="PANTHER" id="PTHR45987:SF4">
    <property type="entry name" value="LARGE RIBOSOMAL SUBUNIT PROTEIN BL12M"/>
    <property type="match status" value="1"/>
</dbReference>
<dbReference type="InterPro" id="IPR013083">
    <property type="entry name" value="Znf_RING/FYVE/PHD"/>
</dbReference>
<dbReference type="FunFam" id="3.30.40.10:FF:000429">
    <property type="entry name" value="E3 ubiquitin-protein ligase RNF13"/>
    <property type="match status" value="1"/>
</dbReference>
<evidence type="ECO:0000256" key="5">
    <source>
        <dbReference type="ARBA" id="ARBA00022771"/>
    </source>
</evidence>
<dbReference type="Pfam" id="PF02225">
    <property type="entry name" value="PA"/>
    <property type="match status" value="1"/>
</dbReference>
<evidence type="ECO:0000313" key="18">
    <source>
        <dbReference type="Proteomes" id="UP001367676"/>
    </source>
</evidence>
<dbReference type="Gene3D" id="3.50.30.30">
    <property type="match status" value="1"/>
</dbReference>
<dbReference type="InterPro" id="IPR000206">
    <property type="entry name" value="Ribosomal_bL12"/>
</dbReference>
<keyword evidence="7" id="KW-0689">Ribosomal protein</keyword>
<dbReference type="GO" id="GO:0005762">
    <property type="term" value="C:mitochondrial large ribosomal subunit"/>
    <property type="evidence" value="ECO:0007669"/>
    <property type="project" value="TreeGrafter"/>
</dbReference>
<dbReference type="Proteomes" id="UP001367676">
    <property type="component" value="Unassembled WGS sequence"/>
</dbReference>
<evidence type="ECO:0000256" key="8">
    <source>
        <dbReference type="ARBA" id="ARBA00022989"/>
    </source>
</evidence>
<keyword evidence="11" id="KW-0687">Ribonucleoprotein</keyword>
<dbReference type="GO" id="GO:0008270">
    <property type="term" value="F:zinc ion binding"/>
    <property type="evidence" value="ECO:0007669"/>
    <property type="project" value="UniProtKB-KW"/>
</dbReference>